<evidence type="ECO:0000313" key="4">
    <source>
        <dbReference type="EMBL" id="KAL1216116.1"/>
    </source>
</evidence>
<dbReference type="Gene3D" id="1.10.890.20">
    <property type="match status" value="1"/>
</dbReference>
<dbReference type="Gene3D" id="3.50.70.10">
    <property type="match status" value="1"/>
</dbReference>
<accession>A0ABD1BB15</accession>
<reference evidence="4 5" key="1">
    <citation type="submission" date="2024-04" db="EMBL/GenBank/DDBJ databases">
        <title>Genome assembly C_amara_ONT_v2.</title>
        <authorList>
            <person name="Yant L."/>
            <person name="Moore C."/>
            <person name="Slenker M."/>
        </authorList>
    </citation>
    <scope>NUCLEOTIDE SEQUENCE [LARGE SCALE GENOMIC DNA]</scope>
    <source>
        <tissue evidence="4">Leaf</tissue>
    </source>
</reference>
<protein>
    <recommendedName>
        <fullName evidence="2">Chalcone-flavonone isomerase family protein</fullName>
    </recommendedName>
</protein>
<organism evidence="4 5">
    <name type="scientific">Cardamine amara subsp. amara</name>
    <dbReference type="NCBI Taxonomy" id="228776"/>
    <lineage>
        <taxon>Eukaryota</taxon>
        <taxon>Viridiplantae</taxon>
        <taxon>Streptophyta</taxon>
        <taxon>Embryophyta</taxon>
        <taxon>Tracheophyta</taxon>
        <taxon>Spermatophyta</taxon>
        <taxon>Magnoliopsida</taxon>
        <taxon>eudicotyledons</taxon>
        <taxon>Gunneridae</taxon>
        <taxon>Pentapetalae</taxon>
        <taxon>rosids</taxon>
        <taxon>malvids</taxon>
        <taxon>Brassicales</taxon>
        <taxon>Brassicaceae</taxon>
        <taxon>Cardamineae</taxon>
        <taxon>Cardamine</taxon>
    </lineage>
</organism>
<keyword evidence="5" id="KW-1185">Reference proteome</keyword>
<dbReference type="Proteomes" id="UP001558713">
    <property type="component" value="Unassembled WGS sequence"/>
</dbReference>
<dbReference type="AlphaFoldDB" id="A0ABD1BB15"/>
<evidence type="ECO:0000313" key="5">
    <source>
        <dbReference type="Proteomes" id="UP001558713"/>
    </source>
</evidence>
<comment type="similarity">
    <text evidence="1 2">Belongs to the chalcone isomerase family.</text>
</comment>
<proteinExistence type="inferred from homology"/>
<dbReference type="InterPro" id="IPR036298">
    <property type="entry name" value="Chalcone_isomerase_sf"/>
</dbReference>
<dbReference type="InterPro" id="IPR016089">
    <property type="entry name" value="Chalcone_isomerase_bundle_sf"/>
</dbReference>
<dbReference type="PANTHER" id="PTHR47698:SF2">
    <property type="entry name" value="FATTY-ACID-BINDING PROTEIN 3, CHLOROPLASTIC"/>
    <property type="match status" value="1"/>
</dbReference>
<feature type="domain" description="Chalcone isomerase" evidence="3">
    <location>
        <begin position="121"/>
        <end position="314"/>
    </location>
</feature>
<name>A0ABD1BB15_CARAN</name>
<dbReference type="EMBL" id="JBANAX010000274">
    <property type="protein sequence ID" value="KAL1216116.1"/>
    <property type="molecule type" value="Genomic_DNA"/>
</dbReference>
<evidence type="ECO:0000256" key="2">
    <source>
        <dbReference type="RuleBase" id="RU361158"/>
    </source>
</evidence>
<evidence type="ECO:0000259" key="3">
    <source>
        <dbReference type="Pfam" id="PF02431"/>
    </source>
</evidence>
<dbReference type="Pfam" id="PF02431">
    <property type="entry name" value="Chalcone"/>
    <property type="match status" value="1"/>
</dbReference>
<dbReference type="PANTHER" id="PTHR47698">
    <property type="entry name" value="FATTY-ACID-BINDING PROTEIN 3, CHLOROPLASTIC"/>
    <property type="match status" value="1"/>
</dbReference>
<dbReference type="InterPro" id="IPR016087">
    <property type="entry name" value="Chalcone_isomerase"/>
</dbReference>
<sequence>MCNADALKIEHLGFNAGVSNMDGILTTLTSAMCVSPLRSSCRKRYNAESIYHFPGASLNRVSMLQTVNHVSSLRKQSISPSLKDNSLLRKRNCGEISRGIVKSAASSVGNADEYSEETATSVKFQRSVTLPGCSSPLSLLGTGFREKKFAIIGVKVYAAGLYVNESILSGLSVWKGRSADEIQRDSSLFSFIFEAQAEKSLQIVLVRDVDGKTFWDALDEAISPRIKSPSSDDKTALSTFQGIFQNRSLNKGSVILLTWINSSKMLVSVSSGGLPTDVDAAIESGNVTSALFDVFFGDSPVSPTLKSSVSNQLAMTLV</sequence>
<evidence type="ECO:0000256" key="1">
    <source>
        <dbReference type="ARBA" id="ARBA00007166"/>
    </source>
</evidence>
<dbReference type="InterPro" id="IPR016088">
    <property type="entry name" value="Chalcone_isomerase_3-sand"/>
</dbReference>
<dbReference type="SUPFAM" id="SSF54626">
    <property type="entry name" value="Chalcone isomerase"/>
    <property type="match status" value="1"/>
</dbReference>
<comment type="caution">
    <text evidence="4">The sequence shown here is derived from an EMBL/GenBank/DDBJ whole genome shotgun (WGS) entry which is preliminary data.</text>
</comment>
<gene>
    <name evidence="4" type="ORF">V5N11_006076</name>
</gene>